<dbReference type="EMBL" id="CALNXI010000617">
    <property type="protein sequence ID" value="CAH3030185.1"/>
    <property type="molecule type" value="Genomic_DNA"/>
</dbReference>
<comment type="caution">
    <text evidence="1">The sequence shown here is derived from an EMBL/GenBank/DDBJ whole genome shotgun (WGS) entry which is preliminary data.</text>
</comment>
<dbReference type="PANTHER" id="PTHR31635:SF196">
    <property type="entry name" value="REVERSE TRANSCRIPTASE DOMAIN-CONTAINING PROTEIN-RELATED"/>
    <property type="match status" value="1"/>
</dbReference>
<name>A0ABN8MKK1_9CNID</name>
<sequence>MASLLNLWYPRNLTLHGRIVILKALALSKLIYNTAVLTVTPTFIQKVNKAITQFVWQKKKPKIKQTTLIGPKEKGGLTLPDFDIINNALKATWIRRLDSCHPTASWTHIPVSLLERVGGLFLLKCNFELKHLNIHIPLIFYEKALLAWQSINSFTPSSKEEILNEILWNNRFIRIN</sequence>
<protein>
    <submittedName>
        <fullName evidence="1">Uncharacterized protein</fullName>
    </submittedName>
</protein>
<feature type="non-terminal residue" evidence="1">
    <location>
        <position position="176"/>
    </location>
</feature>
<accession>A0ABN8MKK1</accession>
<evidence type="ECO:0000313" key="2">
    <source>
        <dbReference type="Proteomes" id="UP001159427"/>
    </source>
</evidence>
<proteinExistence type="predicted"/>
<dbReference type="PANTHER" id="PTHR31635">
    <property type="entry name" value="REVERSE TRANSCRIPTASE DOMAIN-CONTAINING PROTEIN-RELATED"/>
    <property type="match status" value="1"/>
</dbReference>
<evidence type="ECO:0000313" key="1">
    <source>
        <dbReference type="EMBL" id="CAH3030185.1"/>
    </source>
</evidence>
<dbReference type="Proteomes" id="UP001159427">
    <property type="component" value="Unassembled WGS sequence"/>
</dbReference>
<reference evidence="1 2" key="1">
    <citation type="submission" date="2022-05" db="EMBL/GenBank/DDBJ databases">
        <authorList>
            <consortium name="Genoscope - CEA"/>
            <person name="William W."/>
        </authorList>
    </citation>
    <scope>NUCLEOTIDE SEQUENCE [LARGE SCALE GENOMIC DNA]</scope>
</reference>
<keyword evidence="2" id="KW-1185">Reference proteome</keyword>
<organism evidence="1 2">
    <name type="scientific">Porites evermanni</name>
    <dbReference type="NCBI Taxonomy" id="104178"/>
    <lineage>
        <taxon>Eukaryota</taxon>
        <taxon>Metazoa</taxon>
        <taxon>Cnidaria</taxon>
        <taxon>Anthozoa</taxon>
        <taxon>Hexacorallia</taxon>
        <taxon>Scleractinia</taxon>
        <taxon>Fungiina</taxon>
        <taxon>Poritidae</taxon>
        <taxon>Porites</taxon>
    </lineage>
</organism>
<gene>
    <name evidence="1" type="ORF">PEVE_00037502</name>
</gene>